<feature type="region of interest" description="Disordered" evidence="7">
    <location>
        <begin position="315"/>
        <end position="347"/>
    </location>
</feature>
<evidence type="ECO:0000256" key="4">
    <source>
        <dbReference type="ARBA" id="ARBA00023242"/>
    </source>
</evidence>
<dbReference type="GO" id="GO:0005680">
    <property type="term" value="C:anaphase-promoting complex"/>
    <property type="evidence" value="ECO:0007669"/>
    <property type="project" value="UniProtKB-ARBA"/>
</dbReference>
<dbReference type="GO" id="GO:0007091">
    <property type="term" value="P:metaphase/anaphase transition of mitotic cell cycle"/>
    <property type="evidence" value="ECO:0007669"/>
    <property type="project" value="TreeGrafter"/>
</dbReference>
<dbReference type="EMBL" id="JALJOR010000002">
    <property type="protein sequence ID" value="KAK9823416.1"/>
    <property type="molecule type" value="Genomic_DNA"/>
</dbReference>
<evidence type="ECO:0000313" key="9">
    <source>
        <dbReference type="Proteomes" id="UP001489004"/>
    </source>
</evidence>
<name>A0AAW1QQL0_9CHLO</name>
<evidence type="ECO:0000313" key="8">
    <source>
        <dbReference type="EMBL" id="KAK9823416.1"/>
    </source>
</evidence>
<dbReference type="GO" id="GO:0016567">
    <property type="term" value="P:protein ubiquitination"/>
    <property type="evidence" value="ECO:0007669"/>
    <property type="project" value="TreeGrafter"/>
</dbReference>
<dbReference type="SMART" id="SM00028">
    <property type="entry name" value="TPR"/>
    <property type="match status" value="8"/>
</dbReference>
<dbReference type="AlphaFoldDB" id="A0AAW1QQL0"/>
<dbReference type="Pfam" id="PF12895">
    <property type="entry name" value="ANAPC3"/>
    <property type="match status" value="1"/>
</dbReference>
<evidence type="ECO:0000256" key="6">
    <source>
        <dbReference type="PROSITE-ProRule" id="PRU00339"/>
    </source>
</evidence>
<organism evidence="8 9">
    <name type="scientific">[Myrmecia] bisecta</name>
    <dbReference type="NCBI Taxonomy" id="41462"/>
    <lineage>
        <taxon>Eukaryota</taxon>
        <taxon>Viridiplantae</taxon>
        <taxon>Chlorophyta</taxon>
        <taxon>core chlorophytes</taxon>
        <taxon>Trebouxiophyceae</taxon>
        <taxon>Trebouxiales</taxon>
        <taxon>Trebouxiaceae</taxon>
        <taxon>Myrmecia</taxon>
    </lineage>
</organism>
<reference evidence="8 9" key="1">
    <citation type="journal article" date="2024" name="Nat. Commun.">
        <title>Phylogenomics reveals the evolutionary origins of lichenization in chlorophyte algae.</title>
        <authorList>
            <person name="Puginier C."/>
            <person name="Libourel C."/>
            <person name="Otte J."/>
            <person name="Skaloud P."/>
            <person name="Haon M."/>
            <person name="Grisel S."/>
            <person name="Petersen M."/>
            <person name="Berrin J.G."/>
            <person name="Delaux P.M."/>
            <person name="Dal Grande F."/>
            <person name="Keller J."/>
        </authorList>
    </citation>
    <scope>NUCLEOTIDE SEQUENCE [LARGE SCALE GENOMIC DNA]</scope>
    <source>
        <strain evidence="8 9">SAG 2043</strain>
    </source>
</reference>
<comment type="similarity">
    <text evidence="5">Belongs to the APC3/CDC27 family.</text>
</comment>
<keyword evidence="2" id="KW-0677">Repeat</keyword>
<feature type="region of interest" description="Disordered" evidence="7">
    <location>
        <begin position="236"/>
        <end position="299"/>
    </location>
</feature>
<evidence type="ECO:0000256" key="2">
    <source>
        <dbReference type="ARBA" id="ARBA00022737"/>
    </source>
</evidence>
<dbReference type="Pfam" id="PF00515">
    <property type="entry name" value="TPR_1"/>
    <property type="match status" value="1"/>
</dbReference>
<dbReference type="PANTHER" id="PTHR12558:SF13">
    <property type="entry name" value="CELL DIVISION CYCLE PROTEIN 27 HOMOLOG"/>
    <property type="match status" value="1"/>
</dbReference>
<feature type="repeat" description="TPR" evidence="6">
    <location>
        <begin position="100"/>
        <end position="133"/>
    </location>
</feature>
<dbReference type="InterPro" id="IPR011990">
    <property type="entry name" value="TPR-like_helical_dom_sf"/>
</dbReference>
<dbReference type="SUPFAM" id="SSF48452">
    <property type="entry name" value="TPR-like"/>
    <property type="match status" value="2"/>
</dbReference>
<keyword evidence="9" id="KW-1185">Reference proteome</keyword>
<evidence type="ECO:0000256" key="1">
    <source>
        <dbReference type="ARBA" id="ARBA00004123"/>
    </source>
</evidence>
<dbReference type="GO" id="GO:0031145">
    <property type="term" value="P:anaphase-promoting complex-dependent catabolic process"/>
    <property type="evidence" value="ECO:0007669"/>
    <property type="project" value="TreeGrafter"/>
</dbReference>
<dbReference type="GO" id="GO:0051301">
    <property type="term" value="P:cell division"/>
    <property type="evidence" value="ECO:0007669"/>
    <property type="project" value="TreeGrafter"/>
</dbReference>
<dbReference type="PROSITE" id="PS50293">
    <property type="entry name" value="TPR_REGION"/>
    <property type="match status" value="2"/>
</dbReference>
<proteinExistence type="inferred from homology"/>
<evidence type="ECO:0000256" key="5">
    <source>
        <dbReference type="ARBA" id="ARBA00038210"/>
    </source>
</evidence>
<sequence>MEGHLIACIQDSLGLYLHDNARFLCERLVAEFPSEANTHLLATCYYRSDQAYRGYHLLLGASSPQSRYLLALCCMQMGKMTEAEHALYPDQDSSAVPNGAAGFFLLGRISRLSNRHKQAIACFSTALQLDPLLWSAYEELCTLGAEEEAAQLISADHLVARNNASAAHNNVSTPFVPPFTRGQQQPQTAGSQQATPMMFHPTPNPGGGTTSIPAARALGYDHSMITPPPIGAFVTPSPGGPAQASTLAGPPPLPNRLHAAPAGRGFERSAAGAAGTSRPAHDQYVGSPASTATPGANQRWKFMDEGKLRKVSGRLFSEPSSQLMRSSRVAPAPTDTTQRKGGDRGLGMGAIPEVQAYPIEADSPEHAYKTAGGHAAVLSLLQTLGEGFRLLCMYRCREAIEAFSRLSPHQHATGWVFCQIGRACFEMVDYPAAVRAFEAARQVDPYRLEGMEVYSTVLWHLKRDIELSHLAQEANALDRRSPYAWAVMGNCFSLQKEHENALKFFQRALQLDPAFTYAYTLCGHEYFANEDFDKGLACYRNALRIDPRHYNAWYGVGQIYFRQEKYDMAEYHFRRSLEVNERSSVLRCYLGMALHKVGRNHEALEMLTKAIEADPKNPLAKFEKASVLISDEKYHQALQELEALKEIAPGEASVWFQMGKIYKKLEAVDEAMAHFSTALDLKPPSTDLNLIKAAIEKIRIADDSEEEEI</sequence>
<dbReference type="InterPro" id="IPR019734">
    <property type="entry name" value="TPR_rpt"/>
</dbReference>
<keyword evidence="3 6" id="KW-0802">TPR repeat</keyword>
<dbReference type="FunFam" id="1.25.40.10:FF:000018">
    <property type="entry name" value="Cell division cycle protein 27 homolog B"/>
    <property type="match status" value="1"/>
</dbReference>
<keyword evidence="4" id="KW-0539">Nucleus</keyword>
<dbReference type="Pfam" id="PF13432">
    <property type="entry name" value="TPR_16"/>
    <property type="match status" value="1"/>
</dbReference>
<feature type="repeat" description="TPR" evidence="6">
    <location>
        <begin position="516"/>
        <end position="549"/>
    </location>
</feature>
<dbReference type="Gene3D" id="1.25.40.10">
    <property type="entry name" value="Tetratricopeptide repeat domain"/>
    <property type="match status" value="4"/>
</dbReference>
<dbReference type="Proteomes" id="UP001489004">
    <property type="component" value="Unassembled WGS sequence"/>
</dbReference>
<feature type="repeat" description="TPR" evidence="6">
    <location>
        <begin position="482"/>
        <end position="515"/>
    </location>
</feature>
<evidence type="ECO:0000256" key="3">
    <source>
        <dbReference type="ARBA" id="ARBA00022803"/>
    </source>
</evidence>
<dbReference type="PROSITE" id="PS50005">
    <property type="entry name" value="TPR"/>
    <property type="match status" value="6"/>
</dbReference>
<feature type="repeat" description="TPR" evidence="6">
    <location>
        <begin position="652"/>
        <end position="685"/>
    </location>
</feature>
<feature type="repeat" description="TPR" evidence="6">
    <location>
        <begin position="584"/>
        <end position="617"/>
    </location>
</feature>
<evidence type="ECO:0000256" key="7">
    <source>
        <dbReference type="SAM" id="MobiDB-lite"/>
    </source>
</evidence>
<dbReference type="PANTHER" id="PTHR12558">
    <property type="entry name" value="CELL DIVISION CYCLE 16,23,27"/>
    <property type="match status" value="1"/>
</dbReference>
<accession>A0AAW1QQL0</accession>
<gene>
    <name evidence="8" type="ORF">WJX72_002594</name>
</gene>
<dbReference type="Pfam" id="PF14559">
    <property type="entry name" value="TPR_19"/>
    <property type="match status" value="1"/>
</dbReference>
<feature type="repeat" description="TPR" evidence="6">
    <location>
        <begin position="550"/>
        <end position="583"/>
    </location>
</feature>
<dbReference type="GO" id="GO:0005737">
    <property type="term" value="C:cytoplasm"/>
    <property type="evidence" value="ECO:0007669"/>
    <property type="project" value="TreeGrafter"/>
</dbReference>
<comment type="subcellular location">
    <subcellularLocation>
        <location evidence="1">Nucleus</location>
    </subcellularLocation>
</comment>
<dbReference type="Pfam" id="PF13181">
    <property type="entry name" value="TPR_8"/>
    <property type="match status" value="1"/>
</dbReference>
<protein>
    <submittedName>
        <fullName evidence="8">Uncharacterized protein</fullName>
    </submittedName>
</protein>
<comment type="caution">
    <text evidence="8">The sequence shown here is derived from an EMBL/GenBank/DDBJ whole genome shotgun (WGS) entry which is preliminary data.</text>
</comment>